<sequence>MLDGWEGKTSFAGLLSGAVELPLEQGVYAVEIPRCFKVSFLPCSTGGRFKGRDPTVPIRRLQEKWVEGADILYFGKAGGTGLRTTLKDRILLYAKFGAGRPVGHYGGRLIWQLAGAMDLTVQWKRTSEEPRLAEKCLISAFLGEYGKLPFANMTR</sequence>
<evidence type="ECO:0000313" key="1">
    <source>
        <dbReference type="EMBL" id="MBY6139226.1"/>
    </source>
</evidence>
<evidence type="ECO:0000313" key="2">
    <source>
        <dbReference type="Proteomes" id="UP000766629"/>
    </source>
</evidence>
<name>A0ABS7NED4_9RHOB</name>
<protein>
    <submittedName>
        <fullName evidence="1">Uncharacterized protein</fullName>
    </submittedName>
</protein>
<dbReference type="RefSeq" id="WP_222507848.1">
    <property type="nucleotide sequence ID" value="NZ_JAHVJA010000002.1"/>
</dbReference>
<dbReference type="EMBL" id="JAHVJA010000002">
    <property type="protein sequence ID" value="MBY6139226.1"/>
    <property type="molecule type" value="Genomic_DNA"/>
</dbReference>
<proteinExistence type="predicted"/>
<keyword evidence="2" id="KW-1185">Reference proteome</keyword>
<accession>A0ABS7NED4</accession>
<reference evidence="1 2" key="1">
    <citation type="submission" date="2021-06" db="EMBL/GenBank/DDBJ databases">
        <title>50 bacteria genomes isolated from Dapeng, Shenzhen, China.</title>
        <authorList>
            <person name="Zheng W."/>
            <person name="Yu S."/>
            <person name="Huang Y."/>
        </authorList>
    </citation>
    <scope>NUCLEOTIDE SEQUENCE [LARGE SCALE GENOMIC DNA]</scope>
    <source>
        <strain evidence="1 2">DP1N14-2</strain>
    </source>
</reference>
<organism evidence="1 2">
    <name type="scientific">Leisingera daeponensis</name>
    <dbReference type="NCBI Taxonomy" id="405746"/>
    <lineage>
        <taxon>Bacteria</taxon>
        <taxon>Pseudomonadati</taxon>
        <taxon>Pseudomonadota</taxon>
        <taxon>Alphaproteobacteria</taxon>
        <taxon>Rhodobacterales</taxon>
        <taxon>Roseobacteraceae</taxon>
        <taxon>Leisingera</taxon>
    </lineage>
</organism>
<dbReference type="Proteomes" id="UP000766629">
    <property type="component" value="Unassembled WGS sequence"/>
</dbReference>
<comment type="caution">
    <text evidence="1">The sequence shown here is derived from an EMBL/GenBank/DDBJ whole genome shotgun (WGS) entry which is preliminary data.</text>
</comment>
<gene>
    <name evidence="1" type="ORF">KUV26_07215</name>
</gene>